<dbReference type="OrthoDB" id="490979at2"/>
<comment type="caution">
    <text evidence="2">The sequence shown here is derived from an EMBL/GenBank/DDBJ whole genome shotgun (WGS) entry which is preliminary data.</text>
</comment>
<evidence type="ECO:0000259" key="1">
    <source>
        <dbReference type="Pfam" id="PF20530"/>
    </source>
</evidence>
<organism evidence="2 3">
    <name type="scientific">Dulcicalothrix desertica PCC 7102</name>
    <dbReference type="NCBI Taxonomy" id="232991"/>
    <lineage>
        <taxon>Bacteria</taxon>
        <taxon>Bacillati</taxon>
        <taxon>Cyanobacteriota</taxon>
        <taxon>Cyanophyceae</taxon>
        <taxon>Nostocales</taxon>
        <taxon>Calotrichaceae</taxon>
        <taxon>Dulcicalothrix</taxon>
    </lineage>
</organism>
<dbReference type="RefSeq" id="WP_127081084.1">
    <property type="nucleotide sequence ID" value="NZ_RSCL01000005.1"/>
</dbReference>
<protein>
    <recommendedName>
        <fullName evidence="1">DUF6745 domain-containing protein</fullName>
    </recommendedName>
</protein>
<proteinExistence type="predicted"/>
<evidence type="ECO:0000313" key="3">
    <source>
        <dbReference type="Proteomes" id="UP000271624"/>
    </source>
</evidence>
<reference evidence="2" key="1">
    <citation type="submission" date="2018-12" db="EMBL/GenBank/DDBJ databases">
        <authorList>
            <person name="Will S."/>
            <person name="Neumann-Schaal M."/>
            <person name="Henke P."/>
        </authorList>
    </citation>
    <scope>NUCLEOTIDE SEQUENCE</scope>
    <source>
        <strain evidence="2">PCC 7102</strain>
    </source>
</reference>
<dbReference type="InterPro" id="IPR046633">
    <property type="entry name" value="DUF6745"/>
</dbReference>
<accession>A0A433VME3</accession>
<dbReference type="Proteomes" id="UP000271624">
    <property type="component" value="Unassembled WGS sequence"/>
</dbReference>
<keyword evidence="3" id="KW-1185">Reference proteome</keyword>
<reference evidence="2" key="2">
    <citation type="journal article" date="2019" name="Genome Biol. Evol.">
        <title>Day and night: Metabolic profiles and evolutionary relationships of six axenic non-marine cyanobacteria.</title>
        <authorList>
            <person name="Will S.E."/>
            <person name="Henke P."/>
            <person name="Boedeker C."/>
            <person name="Huang S."/>
            <person name="Brinkmann H."/>
            <person name="Rohde M."/>
            <person name="Jarek M."/>
            <person name="Friedl T."/>
            <person name="Seufert S."/>
            <person name="Schumacher M."/>
            <person name="Overmann J."/>
            <person name="Neumann-Schaal M."/>
            <person name="Petersen J."/>
        </authorList>
    </citation>
    <scope>NUCLEOTIDE SEQUENCE [LARGE SCALE GENOMIC DNA]</scope>
    <source>
        <strain evidence="2">PCC 7102</strain>
    </source>
</reference>
<dbReference type="EMBL" id="RSCL01000005">
    <property type="protein sequence ID" value="RUT07259.1"/>
    <property type="molecule type" value="Genomic_DNA"/>
</dbReference>
<feature type="domain" description="DUF6745" evidence="1">
    <location>
        <begin position="174"/>
        <end position="242"/>
    </location>
</feature>
<evidence type="ECO:0000313" key="2">
    <source>
        <dbReference type="EMBL" id="RUT07259.1"/>
    </source>
</evidence>
<dbReference type="AlphaFoldDB" id="A0A433VME3"/>
<name>A0A433VME3_9CYAN</name>
<gene>
    <name evidence="2" type="ORF">DSM106972_025200</name>
</gene>
<dbReference type="Pfam" id="PF20530">
    <property type="entry name" value="DUF6745"/>
    <property type="match status" value="1"/>
</dbReference>
<sequence length="248" mass="29474">MIPKYRDKWRFIENSLELISRDNIIEVINAAYFSTGYPEPEILFYNNPLIAIQEVTCIKDFKIYLGRDIHIKFYKRVFEHLEYGLKQQLDANLFIRLRNQTLYTEYPYYSTNDKPQICYFSHSIINCLREQIIADLEKTNAELEYSDVLYFTSNFTRPAEWAAWACMFDFCISVLKCHYDKRKWQVIQQLIQNSGFLFMYENVCIAINRPSKLSYDEENLLHGDEEPALQFADGYDIYANHGKSPFVS</sequence>